<evidence type="ECO:0000313" key="2">
    <source>
        <dbReference type="EMBL" id="OTN76718.1"/>
    </source>
</evidence>
<organism evidence="2 3">
    <name type="scientific">Candidatus Enterococcus testudinis</name>
    <dbReference type="NCBI Taxonomy" id="1834191"/>
    <lineage>
        <taxon>Bacteria</taxon>
        <taxon>Bacillati</taxon>
        <taxon>Bacillota</taxon>
        <taxon>Bacilli</taxon>
        <taxon>Lactobacillales</taxon>
        <taxon>Enterococcaceae</taxon>
        <taxon>Enterococcus</taxon>
    </lineage>
</organism>
<proteinExistence type="predicted"/>
<protein>
    <recommendedName>
        <fullName evidence="4">Pectinesterase</fullName>
    </recommendedName>
</protein>
<feature type="coiled-coil region" evidence="1">
    <location>
        <begin position="89"/>
        <end position="116"/>
    </location>
</feature>
<dbReference type="InterPro" id="IPR012334">
    <property type="entry name" value="Pectin_lyas_fold"/>
</dbReference>
<name>A0A242A6Q6_9ENTE</name>
<comment type="caution">
    <text evidence="2">The sequence shown here is derived from an EMBL/GenBank/DDBJ whole genome shotgun (WGS) entry which is preliminary data.</text>
</comment>
<dbReference type="RefSeq" id="WP_086274666.1">
    <property type="nucleotide sequence ID" value="NZ_NGKU01000001.1"/>
</dbReference>
<dbReference type="EMBL" id="NGKU01000001">
    <property type="protein sequence ID" value="OTN76718.1"/>
    <property type="molecule type" value="Genomic_DNA"/>
</dbReference>
<reference evidence="2 3" key="1">
    <citation type="submission" date="2017-05" db="EMBL/GenBank/DDBJ databases">
        <title>The Genome Sequence of Enterococcus sp. 8G7_MSG3316.</title>
        <authorList>
            <consortium name="The Broad Institute Genomics Platform"/>
            <consortium name="The Broad Institute Genomic Center for Infectious Diseases"/>
            <person name="Earl A."/>
            <person name="Manson A."/>
            <person name="Schwartman J."/>
            <person name="Gilmore M."/>
            <person name="Abouelleil A."/>
            <person name="Cao P."/>
            <person name="Chapman S."/>
            <person name="Cusick C."/>
            <person name="Shea T."/>
            <person name="Young S."/>
            <person name="Neafsey D."/>
            <person name="Nusbaum C."/>
            <person name="Birren B."/>
        </authorList>
    </citation>
    <scope>NUCLEOTIDE SEQUENCE [LARGE SCALE GENOMIC DNA]</scope>
    <source>
        <strain evidence="2 3">8G7_MSG3316</strain>
    </source>
</reference>
<keyword evidence="1" id="KW-0175">Coiled coil</keyword>
<evidence type="ECO:0000256" key="1">
    <source>
        <dbReference type="SAM" id="Coils"/>
    </source>
</evidence>
<dbReference type="STRING" id="1834191.A5886_001797"/>
<accession>A0A242A6Q6</accession>
<sequence length="337" mass="37437">MGLIKLIQNRISSEWKNTFNQNVDIANREINRLDQRDTYTNNRIDNLVLSSDENTQNEVIDGRVDWRGVRFATLQARLTSSEELTAAERLEISREIESLRQETEQLNNTIQNLYGGSGGVESIYVSTNGSDSTGLGTEARPYRSIQTAVNSLPLLSTTHFIIYVEPGAYLEDVVINGLKSARFEIVSTNNASVDATTGTLSCFVRSIEFIDCDMYCRVRGIQSTDVVNGPDFFIRFSRVAYGAVENCRTTASTLDNTTYYTYLFNSCIGNIYTCWASNQRVVLRAEFAATARFSGDLVGNNNNTLCSARGSIIYRDTAAPITGTTTEHRSLGGQIFS</sequence>
<keyword evidence="3" id="KW-1185">Reference proteome</keyword>
<dbReference type="Gene3D" id="2.160.20.10">
    <property type="entry name" value="Single-stranded right-handed beta-helix, Pectin lyase-like"/>
    <property type="match status" value="1"/>
</dbReference>
<dbReference type="InterPro" id="IPR011050">
    <property type="entry name" value="Pectin_lyase_fold/virulence"/>
</dbReference>
<evidence type="ECO:0000313" key="3">
    <source>
        <dbReference type="Proteomes" id="UP000195043"/>
    </source>
</evidence>
<evidence type="ECO:0008006" key="4">
    <source>
        <dbReference type="Google" id="ProtNLM"/>
    </source>
</evidence>
<dbReference type="Proteomes" id="UP000195043">
    <property type="component" value="Unassembled WGS sequence"/>
</dbReference>
<dbReference type="SUPFAM" id="SSF51126">
    <property type="entry name" value="Pectin lyase-like"/>
    <property type="match status" value="1"/>
</dbReference>
<gene>
    <name evidence="2" type="ORF">A5886_001797</name>
</gene>
<dbReference type="OrthoDB" id="2182106at2"/>
<dbReference type="AlphaFoldDB" id="A0A242A6Q6"/>